<dbReference type="InterPro" id="IPR023809">
    <property type="entry name" value="Thiopep_bacteriocin_synth_dom"/>
</dbReference>
<keyword evidence="4" id="KW-1185">Reference proteome</keyword>
<sequence>MAHHQNLQPEEFFVIRTPRLPVSELSRLPKDPREQQIFIEEWLKEPGVAEAIYIASPSLMARLDQWRAKPTGKQGRKITESLVKYFIRMTTRSTPFGLFAGIQLGNVSDQTRLTIDPGRVGRRHTRLDMYYLAGVRDGLSKDEESKYSVPYRPNPTLHQVHDALHYIEPYRGNGGRQYRLSSAAAEPHLLALLGKARAGLSQSDLIDAFRAEYPEAERHEVDEFINELINESLLLPHIPLPLTGNSPDQAFLQSLDRLSEQATAGPIRKAIKQLNKIDQEFGVEPLRYQAVKETLEALPHEVSENKLFQVDLYRELKDCQLDRDLASKVATVMTLLAQLGQEPTNELEEFVNRFKARFEGQMIPLSQVLNEEVGIPVSTEGGYQSQLLAGVQLPKKGRNTVSSATTSPLQAEIMRRLSLPENHGMDAIHIPLKALKKMAEKRKGNEPARLPVSFAASLSLYRKRQSGQAIAHLKGGYGPSAANLLGRFCHLDERLTQRVREHLEKEEAHSPDAIFAEVVHMPDGRPGNVIARPILRPYEIAFLGDSGVPEEKQIGIDDLYVFVEDGIVKLWSKRHHRQVVPRLSSAHNYSSRSLGIYKFLCMLQNQSGKVPGFTLPESLRQSSFVPRILLGDVIVSEKRWLIPRHEIEALLDGGNLNQSKLDRLKAQYSLNLRVSFARADNILVLDLNNVKLLEILLSETKGLDYVQLQEFLPGVYASHVEELGNQSTRQYSNEIILPVFNPAGPVETTRTNYNEEELQKSARRRFAPGSHWMSLKLYGAKTSIENTLVSVIGPFLNEAKAEGWFEKWFFIRYGDPDWHIRLRFFGDPTLLYGKLLPSLERRLSDHIQAGLVHHLELFTYDRETERYGGSDAINVAESLFMHDSKFVLNALSIVHKYGEEARWRLALMGADTLMGCFHYDLDRKFALVDRLRTSFGQEFEETKALRTQLGDRYRKFRETIDSDFNALVGAVFAKSELHQACRQFSHQLEDAVREYKKLDVDRKLVCSIDAVLSSLLHMLFNRLFKSDGRAQELVCYDLLRRHYLAEKAKDRMKATAETRRA</sequence>
<evidence type="ECO:0000259" key="1">
    <source>
        <dbReference type="Pfam" id="PF04738"/>
    </source>
</evidence>
<feature type="domain" description="Lantibiotic dehydratase N-terminal" evidence="1">
    <location>
        <begin position="45"/>
        <end position="696"/>
    </location>
</feature>
<name>A0ABT1GA70_9GAMM</name>
<comment type="caution">
    <text evidence="3">The sequence shown here is derived from an EMBL/GenBank/DDBJ whole genome shotgun (WGS) entry which is preliminary data.</text>
</comment>
<gene>
    <name evidence="3" type="ORF">J2T60_002219</name>
</gene>
<protein>
    <submittedName>
        <fullName evidence="3">Thiopeptide-type bacteriocin biosynthesis protein</fullName>
    </submittedName>
</protein>
<dbReference type="NCBIfam" id="TIGR03891">
    <property type="entry name" value="thiopep_ocin"/>
    <property type="match status" value="1"/>
</dbReference>
<dbReference type="InterPro" id="IPR006827">
    <property type="entry name" value="Lant_deHydtase_N"/>
</dbReference>
<dbReference type="EMBL" id="JALJYF010000002">
    <property type="protein sequence ID" value="MCP1728219.1"/>
    <property type="molecule type" value="Genomic_DNA"/>
</dbReference>
<dbReference type="Pfam" id="PF14028">
    <property type="entry name" value="Lant_dehydr_C"/>
    <property type="match status" value="1"/>
</dbReference>
<dbReference type="RefSeq" id="WP_253449932.1">
    <property type="nucleotide sequence ID" value="NZ_JALJYF010000002.1"/>
</dbReference>
<reference evidence="3 4" key="1">
    <citation type="submission" date="2022-03" db="EMBL/GenBank/DDBJ databases">
        <title>Genomic Encyclopedia of Type Strains, Phase III (KMG-III): the genomes of soil and plant-associated and newly described type strains.</title>
        <authorList>
            <person name="Whitman W."/>
        </authorList>
    </citation>
    <scope>NUCLEOTIDE SEQUENCE [LARGE SCALE GENOMIC DNA]</scope>
    <source>
        <strain evidence="3 4">BSker1</strain>
    </source>
</reference>
<evidence type="ECO:0000313" key="3">
    <source>
        <dbReference type="EMBL" id="MCP1728219.1"/>
    </source>
</evidence>
<dbReference type="Proteomes" id="UP001523550">
    <property type="component" value="Unassembled WGS sequence"/>
</dbReference>
<dbReference type="Pfam" id="PF04738">
    <property type="entry name" value="Lant_dehydr_N"/>
    <property type="match status" value="1"/>
</dbReference>
<proteinExistence type="predicted"/>
<accession>A0ABT1GA70</accession>
<evidence type="ECO:0000313" key="4">
    <source>
        <dbReference type="Proteomes" id="UP001523550"/>
    </source>
</evidence>
<organism evidence="3 4">
    <name type="scientific">Natronospira proteinivora</name>
    <dbReference type="NCBI Taxonomy" id="1807133"/>
    <lineage>
        <taxon>Bacteria</taxon>
        <taxon>Pseudomonadati</taxon>
        <taxon>Pseudomonadota</taxon>
        <taxon>Gammaproteobacteria</taxon>
        <taxon>Natronospirales</taxon>
        <taxon>Natronospiraceae</taxon>
        <taxon>Natronospira</taxon>
    </lineage>
</organism>
<feature type="domain" description="Thiopeptide-type bacteriocin biosynthesis" evidence="2">
    <location>
        <begin position="772"/>
        <end position="1043"/>
    </location>
</feature>
<evidence type="ECO:0000259" key="2">
    <source>
        <dbReference type="Pfam" id="PF14028"/>
    </source>
</evidence>